<keyword evidence="4" id="KW-0964">Secreted</keyword>
<evidence type="ECO:0000256" key="8">
    <source>
        <dbReference type="ARBA" id="ARBA00023028"/>
    </source>
</evidence>
<dbReference type="AlphaFoldDB" id="A0A8X6UET8"/>
<dbReference type="Gene3D" id="1.25.40.20">
    <property type="entry name" value="Ankyrin repeat-containing domain"/>
    <property type="match status" value="1"/>
</dbReference>
<organism evidence="10 11">
    <name type="scientific">Nephila pilipes</name>
    <name type="common">Giant wood spider</name>
    <name type="synonym">Nephila maculata</name>
    <dbReference type="NCBI Taxonomy" id="299642"/>
    <lineage>
        <taxon>Eukaryota</taxon>
        <taxon>Metazoa</taxon>
        <taxon>Ecdysozoa</taxon>
        <taxon>Arthropoda</taxon>
        <taxon>Chelicerata</taxon>
        <taxon>Arachnida</taxon>
        <taxon>Araneae</taxon>
        <taxon>Araneomorphae</taxon>
        <taxon>Entelegynae</taxon>
        <taxon>Araneoidea</taxon>
        <taxon>Nephilidae</taxon>
        <taxon>Nephila</taxon>
    </lineage>
</organism>
<dbReference type="EMBL" id="BMAW01032340">
    <property type="protein sequence ID" value="GFU25174.1"/>
    <property type="molecule type" value="Genomic_DNA"/>
</dbReference>
<evidence type="ECO:0000256" key="3">
    <source>
        <dbReference type="ARBA" id="ARBA00022483"/>
    </source>
</evidence>
<keyword evidence="7" id="KW-0528">Neurotoxin</keyword>
<keyword evidence="9" id="KW-1053">Target membrane</keyword>
<evidence type="ECO:0000256" key="7">
    <source>
        <dbReference type="ARBA" id="ARBA00022699"/>
    </source>
</evidence>
<comment type="caution">
    <text evidence="10">The sequence shown here is derived from an EMBL/GenBank/DDBJ whole genome shotgun (WGS) entry which is preliminary data.</text>
</comment>
<dbReference type="OrthoDB" id="5806726at2759"/>
<dbReference type="GO" id="GO:0006887">
    <property type="term" value="P:exocytosis"/>
    <property type="evidence" value="ECO:0007669"/>
    <property type="project" value="UniProtKB-KW"/>
</dbReference>
<evidence type="ECO:0000256" key="9">
    <source>
        <dbReference type="ARBA" id="ARBA00023298"/>
    </source>
</evidence>
<dbReference type="InterPro" id="IPR036770">
    <property type="entry name" value="Ankyrin_rpt-contain_sf"/>
</dbReference>
<evidence type="ECO:0000256" key="6">
    <source>
        <dbReference type="ARBA" id="ARBA00022656"/>
    </source>
</evidence>
<protein>
    <submittedName>
        <fullName evidence="10">Uncharacterized protein</fullName>
    </submittedName>
</protein>
<accession>A0A8X6UET8</accession>
<evidence type="ECO:0000256" key="1">
    <source>
        <dbReference type="ARBA" id="ARBA00004175"/>
    </source>
</evidence>
<dbReference type="Proteomes" id="UP000887013">
    <property type="component" value="Unassembled WGS sequence"/>
</dbReference>
<keyword evidence="6" id="KW-0800">Toxin</keyword>
<proteinExistence type="predicted"/>
<evidence type="ECO:0000313" key="11">
    <source>
        <dbReference type="Proteomes" id="UP000887013"/>
    </source>
</evidence>
<comment type="subcellular location">
    <subcellularLocation>
        <location evidence="2">Secreted</location>
    </subcellularLocation>
    <subcellularLocation>
        <location evidence="1">Target cell membrane</location>
    </subcellularLocation>
</comment>
<keyword evidence="9" id="KW-0472">Membrane</keyword>
<evidence type="ECO:0000256" key="4">
    <source>
        <dbReference type="ARBA" id="ARBA00022525"/>
    </source>
</evidence>
<sequence>MLNLPRGESGLTISHVISSMHGKLAEKYGNSLLEARADPNKKDDREEKLHYASYNNIRYLIKAGPDSNQQDSEIPLHCAAGIGDEKNVNAS</sequence>
<name>A0A8X6UET8_NEPPI</name>
<keyword evidence="5" id="KW-1052">Target cell membrane</keyword>
<keyword evidence="11" id="KW-1185">Reference proteome</keyword>
<evidence type="ECO:0000256" key="5">
    <source>
        <dbReference type="ARBA" id="ARBA00022537"/>
    </source>
</evidence>
<keyword evidence="8" id="KW-0638">Presynaptic neurotoxin</keyword>
<reference evidence="10" key="1">
    <citation type="submission" date="2020-08" db="EMBL/GenBank/DDBJ databases">
        <title>Multicomponent nature underlies the extraordinary mechanical properties of spider dragline silk.</title>
        <authorList>
            <person name="Kono N."/>
            <person name="Nakamura H."/>
            <person name="Mori M."/>
            <person name="Yoshida Y."/>
            <person name="Ohtoshi R."/>
            <person name="Malay A.D."/>
            <person name="Moran D.A.P."/>
            <person name="Tomita M."/>
            <person name="Numata K."/>
            <person name="Arakawa K."/>
        </authorList>
    </citation>
    <scope>NUCLEOTIDE SEQUENCE</scope>
</reference>
<keyword evidence="3" id="KW-0268">Exocytosis</keyword>
<gene>
    <name evidence="10" type="ORF">NPIL_615771</name>
</gene>
<dbReference type="GO" id="GO:0005576">
    <property type="term" value="C:extracellular region"/>
    <property type="evidence" value="ECO:0007669"/>
    <property type="project" value="UniProtKB-SubCell"/>
</dbReference>
<dbReference type="GO" id="GO:0044231">
    <property type="term" value="C:host cell presynaptic membrane"/>
    <property type="evidence" value="ECO:0007669"/>
    <property type="project" value="UniProtKB-KW"/>
</dbReference>
<evidence type="ECO:0000256" key="2">
    <source>
        <dbReference type="ARBA" id="ARBA00004613"/>
    </source>
</evidence>
<dbReference type="GO" id="GO:0090729">
    <property type="term" value="F:toxin activity"/>
    <property type="evidence" value="ECO:0007669"/>
    <property type="project" value="UniProtKB-KW"/>
</dbReference>
<dbReference type="GO" id="GO:0044218">
    <property type="term" value="C:other organism cell membrane"/>
    <property type="evidence" value="ECO:0007669"/>
    <property type="project" value="UniProtKB-KW"/>
</dbReference>
<evidence type="ECO:0000313" key="10">
    <source>
        <dbReference type="EMBL" id="GFU25174.1"/>
    </source>
</evidence>
<dbReference type="SUPFAM" id="SSF48403">
    <property type="entry name" value="Ankyrin repeat"/>
    <property type="match status" value="1"/>
</dbReference>